<accession>A0A641AP55</accession>
<dbReference type="InterPro" id="IPR041657">
    <property type="entry name" value="HTH_17"/>
</dbReference>
<feature type="region of interest" description="Disordered" evidence="1">
    <location>
        <begin position="1"/>
        <end position="26"/>
    </location>
</feature>
<proteinExistence type="predicted"/>
<evidence type="ECO:0000313" key="3">
    <source>
        <dbReference type="EMBL" id="KAA1379870.1"/>
    </source>
</evidence>
<dbReference type="GO" id="GO:0003677">
    <property type="term" value="F:DNA binding"/>
    <property type="evidence" value="ECO:0007669"/>
    <property type="project" value="InterPro"/>
</dbReference>
<feature type="domain" description="Helix-turn-helix" evidence="2">
    <location>
        <begin position="37"/>
        <end position="84"/>
    </location>
</feature>
<dbReference type="NCBIfam" id="TIGR01764">
    <property type="entry name" value="excise"/>
    <property type="match status" value="1"/>
</dbReference>
<evidence type="ECO:0000259" key="2">
    <source>
        <dbReference type="Pfam" id="PF12728"/>
    </source>
</evidence>
<sequence>MGSTLLLGRRSSGGQSQHMAGSRAETRSMTLPELPIFYTTAEVAAVLRESGENVSRRCKRGEIKAVRPGRKYLISQAALDEFLTPAPTTEHTGPPVFLTAIHKRDLAAQVEPPYLTTKQRERERIRRACIEEGLLDENDLFDFDDIRIFTV</sequence>
<dbReference type="EMBL" id="SDPP02000001">
    <property type="protein sequence ID" value="KAA1379870.1"/>
    <property type="molecule type" value="Genomic_DNA"/>
</dbReference>
<name>A0A641AP55_9ACTN</name>
<reference evidence="3" key="1">
    <citation type="submission" date="2019-09" db="EMBL/GenBank/DDBJ databases">
        <authorList>
            <person name="Li J."/>
        </authorList>
    </citation>
    <scope>NUCLEOTIDE SEQUENCE [LARGE SCALE GENOMIC DNA]</scope>
    <source>
        <strain evidence="3">NRBC 14897</strain>
    </source>
</reference>
<dbReference type="Proteomes" id="UP001515100">
    <property type="component" value="Unassembled WGS sequence"/>
</dbReference>
<keyword evidence="4" id="KW-1185">Reference proteome</keyword>
<dbReference type="OrthoDB" id="8603324at2"/>
<comment type="caution">
    <text evidence="3">The sequence shown here is derived from an EMBL/GenBank/DDBJ whole genome shotgun (WGS) entry which is preliminary data.</text>
</comment>
<dbReference type="AlphaFoldDB" id="A0A641AP55"/>
<protein>
    <submittedName>
        <fullName evidence="3">Helix-turn-helix domain-containing protein</fullName>
    </submittedName>
</protein>
<dbReference type="Pfam" id="PF12728">
    <property type="entry name" value="HTH_17"/>
    <property type="match status" value="1"/>
</dbReference>
<evidence type="ECO:0000256" key="1">
    <source>
        <dbReference type="SAM" id="MobiDB-lite"/>
    </source>
</evidence>
<evidence type="ECO:0000313" key="4">
    <source>
        <dbReference type="Proteomes" id="UP001515100"/>
    </source>
</evidence>
<gene>
    <name evidence="3" type="ORF">ESP62_001265</name>
</gene>
<organism evidence="3 4">
    <name type="scientific">Aeromicrobium fastidiosum</name>
    <dbReference type="NCBI Taxonomy" id="52699"/>
    <lineage>
        <taxon>Bacteria</taxon>
        <taxon>Bacillati</taxon>
        <taxon>Actinomycetota</taxon>
        <taxon>Actinomycetes</taxon>
        <taxon>Propionibacteriales</taxon>
        <taxon>Nocardioidaceae</taxon>
        <taxon>Aeromicrobium</taxon>
    </lineage>
</organism>
<dbReference type="InterPro" id="IPR010093">
    <property type="entry name" value="SinI_DNA-bd"/>
</dbReference>